<sequence length="75" mass="7717">MKLVDVPAGTTVVVKSIPAGLGASITLRELGIVEGAKVKVIRNSPFGGPLIVEVNGARYALGRGLASKVEVEPLH</sequence>
<proteinExistence type="predicted"/>
<keyword evidence="1" id="KW-0408">Iron</keyword>
<evidence type="ECO:0000256" key="1">
    <source>
        <dbReference type="ARBA" id="ARBA00023004"/>
    </source>
</evidence>
<dbReference type="Pfam" id="PF04023">
    <property type="entry name" value="FeoA"/>
    <property type="match status" value="1"/>
</dbReference>
<evidence type="ECO:0000313" key="4">
    <source>
        <dbReference type="Proteomes" id="UP001063698"/>
    </source>
</evidence>
<dbReference type="Gene3D" id="2.30.30.90">
    <property type="match status" value="1"/>
</dbReference>
<evidence type="ECO:0000259" key="2">
    <source>
        <dbReference type="SMART" id="SM00899"/>
    </source>
</evidence>
<dbReference type="InterPro" id="IPR053184">
    <property type="entry name" value="FeoA-like"/>
</dbReference>
<dbReference type="InterPro" id="IPR008988">
    <property type="entry name" value="Transcriptional_repressor_C"/>
</dbReference>
<dbReference type="GO" id="GO:0046914">
    <property type="term" value="F:transition metal ion binding"/>
    <property type="evidence" value="ECO:0007669"/>
    <property type="project" value="InterPro"/>
</dbReference>
<evidence type="ECO:0000313" key="3">
    <source>
        <dbReference type="EMBL" id="UXD21443.1"/>
    </source>
</evidence>
<dbReference type="PANTHER" id="PTHR43151">
    <property type="entry name" value="FEOA FAMILY PROTEIN"/>
    <property type="match status" value="1"/>
</dbReference>
<dbReference type="PANTHER" id="PTHR43151:SF1">
    <property type="entry name" value="SSR2333 PROTEIN"/>
    <property type="match status" value="1"/>
</dbReference>
<organism evidence="3 4">
    <name type="scientific">Ignicoccus pacificus DSM 13166</name>
    <dbReference type="NCBI Taxonomy" id="940294"/>
    <lineage>
        <taxon>Archaea</taxon>
        <taxon>Thermoproteota</taxon>
        <taxon>Thermoprotei</taxon>
        <taxon>Desulfurococcales</taxon>
        <taxon>Desulfurococcaceae</taxon>
        <taxon>Ignicoccus</taxon>
    </lineage>
</organism>
<dbReference type="AlphaFoldDB" id="A0A977K9E7"/>
<dbReference type="Proteomes" id="UP001063698">
    <property type="component" value="Chromosome"/>
</dbReference>
<gene>
    <name evidence="3" type="ORF">IPA_04315</name>
</gene>
<dbReference type="KEGG" id="ipc:IPA_04315"/>
<keyword evidence="4" id="KW-1185">Reference proteome</keyword>
<dbReference type="EMBL" id="CP006868">
    <property type="protein sequence ID" value="UXD21443.1"/>
    <property type="molecule type" value="Genomic_DNA"/>
</dbReference>
<dbReference type="SUPFAM" id="SSF50037">
    <property type="entry name" value="C-terminal domain of transcriptional repressors"/>
    <property type="match status" value="1"/>
</dbReference>
<dbReference type="SMART" id="SM00899">
    <property type="entry name" value="FeoA"/>
    <property type="match status" value="1"/>
</dbReference>
<dbReference type="InterPro" id="IPR007167">
    <property type="entry name" value="Fe-transptr_FeoA-like"/>
</dbReference>
<protein>
    <submittedName>
        <fullName evidence="3">FeoA family protein</fullName>
    </submittedName>
</protein>
<feature type="domain" description="Ferrous iron transporter FeoA-like" evidence="2">
    <location>
        <begin position="1"/>
        <end position="73"/>
    </location>
</feature>
<dbReference type="InterPro" id="IPR038157">
    <property type="entry name" value="FeoA_core_dom"/>
</dbReference>
<name>A0A977K9E7_9CREN</name>
<accession>A0A977K9E7</accession>
<reference evidence="3" key="1">
    <citation type="submission" date="2013-11" db="EMBL/GenBank/DDBJ databases">
        <title>Comparative genomics of Ignicoccus.</title>
        <authorList>
            <person name="Podar M."/>
        </authorList>
    </citation>
    <scope>NUCLEOTIDE SEQUENCE</scope>
    <source>
        <strain evidence="3">DSM 13166</strain>
    </source>
</reference>